<feature type="transmembrane region" description="Helical" evidence="1">
    <location>
        <begin position="13"/>
        <end position="33"/>
    </location>
</feature>
<name>A0A1B8PN88_MORNO</name>
<evidence type="ECO:0000313" key="2">
    <source>
        <dbReference type="EMBL" id="OBX52522.1"/>
    </source>
</evidence>
<dbReference type="Proteomes" id="UP000092671">
    <property type="component" value="Unassembled WGS sequence"/>
</dbReference>
<keyword evidence="1" id="KW-0812">Transmembrane</keyword>
<dbReference type="AlphaFoldDB" id="A0A1B8PN88"/>
<keyword evidence="1" id="KW-1133">Transmembrane helix</keyword>
<dbReference type="EMBL" id="LZDN01000001">
    <property type="protein sequence ID" value="OBX52522.1"/>
    <property type="molecule type" value="Genomic_DNA"/>
</dbReference>
<sequence length="95" mass="11040">MIKDIIDWTFSGVWLKFALALIAMFVFVLFFGVPDYNPQKTAQACKGINVPNKVMEIYKEEFCLCMGKDKQFHTQTNEQICLSRIEKIKEKSLIN</sequence>
<dbReference type="RefSeq" id="WP_066891466.1">
    <property type="nucleotide sequence ID" value="NZ_LZDN01000001.1"/>
</dbReference>
<protein>
    <submittedName>
        <fullName evidence="2">Uncharacterized protein</fullName>
    </submittedName>
</protein>
<accession>A0A1B8PN88</accession>
<evidence type="ECO:0000256" key="1">
    <source>
        <dbReference type="SAM" id="Phobius"/>
    </source>
</evidence>
<gene>
    <name evidence="2" type="ORF">A9Z60_02415</name>
</gene>
<reference evidence="2 3" key="1">
    <citation type="submission" date="2016-06" db="EMBL/GenBank/DDBJ databases">
        <title>Draft genome of Moraxella nonliquefaciens CCUG 60284.</title>
        <authorList>
            <person name="Salva-Serra F."/>
            <person name="Engstrom-Jakobsson H."/>
            <person name="Thorell K."/>
            <person name="Gonzales-Siles L."/>
            <person name="Karlsson R."/>
            <person name="Boulund F."/>
            <person name="Engstrand L."/>
            <person name="Kristiansson E."/>
            <person name="Moore E."/>
        </authorList>
    </citation>
    <scope>NUCLEOTIDE SEQUENCE [LARGE SCALE GENOMIC DNA]</scope>
    <source>
        <strain evidence="2 3">CCUG 60284</strain>
    </source>
</reference>
<comment type="caution">
    <text evidence="2">The sequence shown here is derived from an EMBL/GenBank/DDBJ whole genome shotgun (WGS) entry which is preliminary data.</text>
</comment>
<keyword evidence="1" id="KW-0472">Membrane</keyword>
<organism evidence="2 3">
    <name type="scientific">Moraxella nonliquefaciens</name>
    <dbReference type="NCBI Taxonomy" id="478"/>
    <lineage>
        <taxon>Bacteria</taxon>
        <taxon>Pseudomonadati</taxon>
        <taxon>Pseudomonadota</taxon>
        <taxon>Gammaproteobacteria</taxon>
        <taxon>Moraxellales</taxon>
        <taxon>Moraxellaceae</taxon>
        <taxon>Moraxella</taxon>
    </lineage>
</organism>
<proteinExistence type="predicted"/>
<evidence type="ECO:0000313" key="3">
    <source>
        <dbReference type="Proteomes" id="UP000092671"/>
    </source>
</evidence>